<dbReference type="Pfam" id="PF03583">
    <property type="entry name" value="LIP"/>
    <property type="match status" value="1"/>
</dbReference>
<proteinExistence type="predicted"/>
<dbReference type="OrthoDB" id="9955at2"/>
<dbReference type="Gene3D" id="3.40.50.1820">
    <property type="entry name" value="alpha/beta hydrolase"/>
    <property type="match status" value="2"/>
</dbReference>
<name>A0A2U3N357_9GAMM</name>
<dbReference type="AlphaFoldDB" id="A0A2U3N357"/>
<evidence type="ECO:0000313" key="1">
    <source>
        <dbReference type="EMBL" id="SPL72111.1"/>
    </source>
</evidence>
<dbReference type="Proteomes" id="UP000245974">
    <property type="component" value="Unassembled WGS sequence"/>
</dbReference>
<dbReference type="InterPro" id="IPR005152">
    <property type="entry name" value="Lipase_secreted"/>
</dbReference>
<dbReference type="RefSeq" id="WP_121975512.1">
    <property type="nucleotide sequence ID" value="NZ_OOGT01000218.1"/>
</dbReference>
<organism evidence="1 2">
    <name type="scientific">Acinetobacter stercoris</name>
    <dbReference type="NCBI Taxonomy" id="2126983"/>
    <lineage>
        <taxon>Bacteria</taxon>
        <taxon>Pseudomonadati</taxon>
        <taxon>Pseudomonadota</taxon>
        <taxon>Gammaproteobacteria</taxon>
        <taxon>Moraxellales</taxon>
        <taxon>Moraxellaceae</taxon>
        <taxon>Acinetobacter</taxon>
    </lineage>
</organism>
<sequence length="417" mass="45955">MHNIFKRFAFGIITLSIQQAHALPAVTEYPAASALYGDRTLSAFYQWNEKVPFQAGLLLRSEPLEERIRLAQADQQYRILFTSTDGMDGHSPRIVSGSLFIPKGNPPAGGWPLMVWGHGSVGMADQCAPSWAGRVYRNADYLNQWLKKGFAIVEADYQGLGVAGPHWLINIPQLSYNVLDSARAALKSNHQIANKIIIAGQSQGGAAAFGAASYAASYAPDLNIKGTIATGVIYQSRQNQAPTLVQANPNIPNPALAYQILKFYVLQQYDPTLKVSEVFKTKAIPLVEHERSQCIPQIFSDVAFEKLSFADALLDKPSEKYLNLQRQFNQKYGHYPTLKIAHPVFIGTGAEDKTPDARSQMALVKDACQQGTRVQAHLYHGHGHSEAVPRSFPDAILFAQQALNDEPIPHVCSINFK</sequence>
<dbReference type="SUPFAM" id="SSF53474">
    <property type="entry name" value="alpha/beta-Hydrolases"/>
    <property type="match status" value="1"/>
</dbReference>
<dbReference type="EMBL" id="OOGT01000218">
    <property type="protein sequence ID" value="SPL72111.1"/>
    <property type="molecule type" value="Genomic_DNA"/>
</dbReference>
<accession>A0A2U3N357</accession>
<dbReference type="GO" id="GO:0004806">
    <property type="term" value="F:triacylglycerol lipase activity"/>
    <property type="evidence" value="ECO:0007669"/>
    <property type="project" value="InterPro"/>
</dbReference>
<dbReference type="InterPro" id="IPR029058">
    <property type="entry name" value="AB_hydrolase_fold"/>
</dbReference>
<reference evidence="2" key="1">
    <citation type="submission" date="2018-03" db="EMBL/GenBank/DDBJ databases">
        <authorList>
            <person name="Blom J."/>
        </authorList>
    </citation>
    <scope>NUCLEOTIDE SEQUENCE [LARGE SCALE GENOMIC DNA]</scope>
    <source>
        <strain evidence="2">KPC-SM-21</strain>
    </source>
</reference>
<dbReference type="PIRSF" id="PIRSF029171">
    <property type="entry name" value="Esterase_LipA"/>
    <property type="match status" value="1"/>
</dbReference>
<keyword evidence="2" id="KW-1185">Reference proteome</keyword>
<dbReference type="PANTHER" id="PTHR34853">
    <property type="match status" value="1"/>
</dbReference>
<dbReference type="InParanoid" id="A0A2U3N357"/>
<evidence type="ECO:0000313" key="2">
    <source>
        <dbReference type="Proteomes" id="UP000245974"/>
    </source>
</evidence>
<protein>
    <submittedName>
        <fullName evidence="1">Putative inactive lipase/MT1628</fullName>
    </submittedName>
</protein>
<gene>
    <name evidence="1" type="ORF">KPC_3289</name>
</gene>
<dbReference type="GO" id="GO:0016042">
    <property type="term" value="P:lipid catabolic process"/>
    <property type="evidence" value="ECO:0007669"/>
    <property type="project" value="InterPro"/>
</dbReference>
<dbReference type="PANTHER" id="PTHR34853:SF1">
    <property type="entry name" value="LIPASE 5"/>
    <property type="match status" value="1"/>
</dbReference>